<protein>
    <submittedName>
        <fullName evidence="7">Outer membrane scaffolding protein for murein synthesis (MipA/OmpV family)</fullName>
    </submittedName>
</protein>
<keyword evidence="4" id="KW-0472">Membrane</keyword>
<evidence type="ECO:0000313" key="7">
    <source>
        <dbReference type="EMBL" id="MDR7151688.1"/>
    </source>
</evidence>
<comment type="caution">
    <text evidence="7">The sequence shown here is derived from an EMBL/GenBank/DDBJ whole genome shotgun (WGS) entry which is preliminary data.</text>
</comment>
<dbReference type="Proteomes" id="UP001265700">
    <property type="component" value="Unassembled WGS sequence"/>
</dbReference>
<evidence type="ECO:0000256" key="3">
    <source>
        <dbReference type="ARBA" id="ARBA00022729"/>
    </source>
</evidence>
<dbReference type="PANTHER" id="PTHR38776:SF1">
    <property type="entry name" value="MLTA-INTERACTING PROTEIN-RELATED"/>
    <property type="match status" value="1"/>
</dbReference>
<sequence length="276" mass="29992">MVFSQLTRPSLSALVLVTPLWALAEETKEDRHPKDYLVGASVVSSTAHIGAGERKTSLKPVWYFQVGPLRVSRSQGSTLLGAGRRSGETGVSAELLAAQDWNIGLSLRVDNGRTFDDEPLFRGLPDIRTTVRARVSAHRPVGERWSWNVNMDQDIMGKGGGMRAGGGVSYRYPVSEATQLDFGLSAGWADARYMRTHFGISPEAAQLVGRAPYALGSGWEGIQAGAKFTTAISQRWVVFGGVDLSRLQGDAARSPLVGRPITHSVNLGIAYRNRRR</sequence>
<name>A0ABU1WQV9_9BURK</name>
<evidence type="ECO:0000256" key="6">
    <source>
        <dbReference type="SAM" id="SignalP"/>
    </source>
</evidence>
<dbReference type="RefSeq" id="WP_310319525.1">
    <property type="nucleotide sequence ID" value="NZ_JAVDWU010000008.1"/>
</dbReference>
<feature type="chain" id="PRO_5047454505" evidence="6">
    <location>
        <begin position="25"/>
        <end position="276"/>
    </location>
</feature>
<organism evidence="7 8">
    <name type="scientific">Hydrogenophaga palleronii</name>
    <dbReference type="NCBI Taxonomy" id="65655"/>
    <lineage>
        <taxon>Bacteria</taxon>
        <taxon>Pseudomonadati</taxon>
        <taxon>Pseudomonadota</taxon>
        <taxon>Betaproteobacteria</taxon>
        <taxon>Burkholderiales</taxon>
        <taxon>Comamonadaceae</taxon>
        <taxon>Hydrogenophaga</taxon>
    </lineage>
</organism>
<evidence type="ECO:0000256" key="4">
    <source>
        <dbReference type="ARBA" id="ARBA00023136"/>
    </source>
</evidence>
<keyword evidence="3 6" id="KW-0732">Signal</keyword>
<comment type="subcellular location">
    <subcellularLocation>
        <location evidence="1">Cell outer membrane</location>
    </subcellularLocation>
</comment>
<feature type="signal peptide" evidence="6">
    <location>
        <begin position="1"/>
        <end position="24"/>
    </location>
</feature>
<accession>A0ABU1WQV9</accession>
<proteinExistence type="inferred from homology"/>
<gene>
    <name evidence="7" type="ORF">J2W49_003664</name>
</gene>
<dbReference type="InterPro" id="IPR010583">
    <property type="entry name" value="MipA"/>
</dbReference>
<keyword evidence="5" id="KW-0998">Cell outer membrane</keyword>
<evidence type="ECO:0000256" key="1">
    <source>
        <dbReference type="ARBA" id="ARBA00004442"/>
    </source>
</evidence>
<evidence type="ECO:0000256" key="2">
    <source>
        <dbReference type="ARBA" id="ARBA00005722"/>
    </source>
</evidence>
<dbReference type="PANTHER" id="PTHR38776">
    <property type="entry name" value="MLTA-INTERACTING PROTEIN-RELATED"/>
    <property type="match status" value="1"/>
</dbReference>
<comment type="similarity">
    <text evidence="2">Belongs to the MipA/OmpV family.</text>
</comment>
<reference evidence="7 8" key="1">
    <citation type="submission" date="2023-07" db="EMBL/GenBank/DDBJ databases">
        <title>Sorghum-associated microbial communities from plants grown in Nebraska, USA.</title>
        <authorList>
            <person name="Schachtman D."/>
        </authorList>
    </citation>
    <scope>NUCLEOTIDE SEQUENCE [LARGE SCALE GENOMIC DNA]</scope>
    <source>
        <strain evidence="7 8">4249</strain>
    </source>
</reference>
<keyword evidence="8" id="KW-1185">Reference proteome</keyword>
<evidence type="ECO:0000256" key="5">
    <source>
        <dbReference type="ARBA" id="ARBA00023237"/>
    </source>
</evidence>
<evidence type="ECO:0000313" key="8">
    <source>
        <dbReference type="Proteomes" id="UP001265700"/>
    </source>
</evidence>
<dbReference type="EMBL" id="JAVDWU010000008">
    <property type="protein sequence ID" value="MDR7151688.1"/>
    <property type="molecule type" value="Genomic_DNA"/>
</dbReference>
<dbReference type="Pfam" id="PF06629">
    <property type="entry name" value="MipA"/>
    <property type="match status" value="1"/>
</dbReference>